<dbReference type="InterPro" id="IPR001320">
    <property type="entry name" value="Iontro_rcpt_C"/>
</dbReference>
<evidence type="ECO:0000256" key="6">
    <source>
        <dbReference type="ARBA" id="ARBA00023136"/>
    </source>
</evidence>
<feature type="transmembrane region" description="Helical" evidence="9">
    <location>
        <begin position="397"/>
        <end position="418"/>
    </location>
</feature>
<accession>A0A2J7QJP1</accession>
<keyword evidence="6 9" id="KW-0472">Membrane</keyword>
<evidence type="ECO:0000256" key="7">
    <source>
        <dbReference type="ARBA" id="ARBA00023170"/>
    </source>
</evidence>
<evidence type="ECO:0000256" key="9">
    <source>
        <dbReference type="SAM" id="Phobius"/>
    </source>
</evidence>
<feature type="domain" description="Ionotropic glutamate receptor C-terminal" evidence="10">
    <location>
        <begin position="336"/>
        <end position="570"/>
    </location>
</feature>
<evidence type="ECO:0000259" key="10">
    <source>
        <dbReference type="Pfam" id="PF00060"/>
    </source>
</evidence>
<evidence type="ECO:0000256" key="2">
    <source>
        <dbReference type="ARBA" id="ARBA00008685"/>
    </source>
</evidence>
<dbReference type="SUPFAM" id="SSF53850">
    <property type="entry name" value="Periplasmic binding protein-like II"/>
    <property type="match status" value="1"/>
</dbReference>
<dbReference type="Proteomes" id="UP000235965">
    <property type="component" value="Unassembled WGS sequence"/>
</dbReference>
<dbReference type="InParanoid" id="A0A2J7QJP1"/>
<dbReference type="Pfam" id="PF24576">
    <property type="entry name" value="IR75A_N"/>
    <property type="match status" value="1"/>
</dbReference>
<dbReference type="OrthoDB" id="6117597at2759"/>
<evidence type="ECO:0000313" key="13">
    <source>
        <dbReference type="Proteomes" id="UP000235965"/>
    </source>
</evidence>
<keyword evidence="5 9" id="KW-1133">Transmembrane helix</keyword>
<evidence type="ECO:0000256" key="5">
    <source>
        <dbReference type="ARBA" id="ARBA00022989"/>
    </source>
</evidence>
<evidence type="ECO:0000256" key="1">
    <source>
        <dbReference type="ARBA" id="ARBA00004651"/>
    </source>
</evidence>
<keyword evidence="3" id="KW-1003">Cell membrane</keyword>
<comment type="caution">
    <text evidence="12">The sequence shown here is derived from an EMBL/GenBank/DDBJ whole genome shotgun (WGS) entry which is preliminary data.</text>
</comment>
<comment type="subcellular location">
    <subcellularLocation>
        <location evidence="1">Cell membrane</location>
        <topology evidence="1">Multi-pass membrane protein</topology>
    </subcellularLocation>
</comment>
<dbReference type="FunCoup" id="A0A2J7QJP1">
    <property type="interactions" value="3"/>
</dbReference>
<organism evidence="12 13">
    <name type="scientific">Cryptotermes secundus</name>
    <dbReference type="NCBI Taxonomy" id="105785"/>
    <lineage>
        <taxon>Eukaryota</taxon>
        <taxon>Metazoa</taxon>
        <taxon>Ecdysozoa</taxon>
        <taxon>Arthropoda</taxon>
        <taxon>Hexapoda</taxon>
        <taxon>Insecta</taxon>
        <taxon>Pterygota</taxon>
        <taxon>Neoptera</taxon>
        <taxon>Polyneoptera</taxon>
        <taxon>Dictyoptera</taxon>
        <taxon>Blattodea</taxon>
        <taxon>Blattoidea</taxon>
        <taxon>Termitoidae</taxon>
        <taxon>Kalotermitidae</taxon>
        <taxon>Cryptotermitinae</taxon>
        <taxon>Cryptotermes</taxon>
    </lineage>
</organism>
<keyword evidence="8" id="KW-0325">Glycoprotein</keyword>
<sequence length="610" mass="67314">MSGQLHAAAALAPGADAVCCIVTVWLLYLPASSQTTDAVTLAFIADILRAPPPAFVSAFVCWKSVDNHRFARYLSEEGVLLSTQATNQGALTQLRATERGRYVAYIVDMACQGTRAILYEAGVLKLFGARSRWILLGNVTSAQSALADLGVLLDSDVIAAERGSTGAFLLVELYRRTPQDTIIKRVIGDWRPQLGVRLTSSTITFTRRTNLQKSTLKAVMVVTNNDSLLHLSDTEDRHIDTASKMNYRLFCHVADIVNASVEMAVVNSWGYDAWSGMLGYLHRGDADIGASPMFVIEERLSMVTYIAGTTRSRFLFRRPPLSFVDNIFTLPFSRSVWLASAGLIAVMGILLHEALNQEGSVGGQVTWSDVALLTVGAVCQQGTAVEAKGAPGRIITIFLFVAVIFLYTSYSACIVVLLQSSTTSIRTLNDLLHSGLTLGAHDIIYNRHYFREASDPIRRAIYRKKVSPPGGPQNFLPLQDGVERVRTSPFAFHMELGPGYKFVWDTFLEEEKCNLQTVPYFPGTPEPFVAVSKQTAFKEILAVAYRKVQERGLQRRETLRFYHAKPECTQRGTSFVSVGLVDFYSAVLVLGYGMLLSLGILLMEVLVHRR</sequence>
<dbReference type="Gene3D" id="3.40.190.10">
    <property type="entry name" value="Periplasmic binding protein-like II"/>
    <property type="match status" value="1"/>
</dbReference>
<dbReference type="STRING" id="105785.A0A2J7QJP1"/>
<feature type="transmembrane region" description="Helical" evidence="9">
    <location>
        <begin position="583"/>
        <end position="607"/>
    </location>
</feature>
<dbReference type="GO" id="GO:0005886">
    <property type="term" value="C:plasma membrane"/>
    <property type="evidence" value="ECO:0007669"/>
    <property type="project" value="UniProtKB-SubCell"/>
</dbReference>
<dbReference type="InterPro" id="IPR052192">
    <property type="entry name" value="Insect_Ionotropic_Sensory_Rcpt"/>
</dbReference>
<evidence type="ECO:0000259" key="11">
    <source>
        <dbReference type="Pfam" id="PF24576"/>
    </source>
</evidence>
<dbReference type="AlphaFoldDB" id="A0A2J7QJP1"/>
<keyword evidence="4 9" id="KW-0812">Transmembrane</keyword>
<dbReference type="GO" id="GO:0050906">
    <property type="term" value="P:detection of stimulus involved in sensory perception"/>
    <property type="evidence" value="ECO:0007669"/>
    <property type="project" value="UniProtKB-ARBA"/>
</dbReference>
<evidence type="ECO:0000256" key="3">
    <source>
        <dbReference type="ARBA" id="ARBA00022475"/>
    </source>
</evidence>
<gene>
    <name evidence="12" type="ORF">B7P43_G05696</name>
</gene>
<keyword evidence="7" id="KW-0675">Receptor</keyword>
<dbReference type="PANTHER" id="PTHR42643">
    <property type="entry name" value="IONOTROPIC RECEPTOR 20A-RELATED"/>
    <property type="match status" value="1"/>
</dbReference>
<keyword evidence="13" id="KW-1185">Reference proteome</keyword>
<evidence type="ECO:0000256" key="8">
    <source>
        <dbReference type="ARBA" id="ARBA00023180"/>
    </source>
</evidence>
<reference evidence="12 13" key="1">
    <citation type="submission" date="2017-12" db="EMBL/GenBank/DDBJ databases">
        <title>Hemimetabolous genomes reveal molecular basis of termite eusociality.</title>
        <authorList>
            <person name="Harrison M.C."/>
            <person name="Jongepier E."/>
            <person name="Robertson H.M."/>
            <person name="Arning N."/>
            <person name="Bitard-Feildel T."/>
            <person name="Chao H."/>
            <person name="Childers C.P."/>
            <person name="Dinh H."/>
            <person name="Doddapaneni H."/>
            <person name="Dugan S."/>
            <person name="Gowin J."/>
            <person name="Greiner C."/>
            <person name="Han Y."/>
            <person name="Hu H."/>
            <person name="Hughes D.S.T."/>
            <person name="Huylmans A.-K."/>
            <person name="Kemena C."/>
            <person name="Kremer L.P.M."/>
            <person name="Lee S.L."/>
            <person name="Lopez-Ezquerra A."/>
            <person name="Mallet L."/>
            <person name="Monroy-Kuhn J.M."/>
            <person name="Moser A."/>
            <person name="Murali S.C."/>
            <person name="Muzny D.M."/>
            <person name="Otani S."/>
            <person name="Piulachs M.-D."/>
            <person name="Poelchau M."/>
            <person name="Qu J."/>
            <person name="Schaub F."/>
            <person name="Wada-Katsumata A."/>
            <person name="Worley K.C."/>
            <person name="Xie Q."/>
            <person name="Ylla G."/>
            <person name="Poulsen M."/>
            <person name="Gibbs R.A."/>
            <person name="Schal C."/>
            <person name="Richards S."/>
            <person name="Belles X."/>
            <person name="Korb J."/>
            <person name="Bornberg-Bauer E."/>
        </authorList>
    </citation>
    <scope>NUCLEOTIDE SEQUENCE [LARGE SCALE GENOMIC DNA]</scope>
    <source>
        <tissue evidence="12">Whole body</tissue>
    </source>
</reference>
<evidence type="ECO:0000256" key="4">
    <source>
        <dbReference type="ARBA" id="ARBA00022692"/>
    </source>
</evidence>
<evidence type="ECO:0000313" key="12">
    <source>
        <dbReference type="EMBL" id="PNF28811.1"/>
    </source>
</evidence>
<dbReference type="PANTHER" id="PTHR42643:SF33">
    <property type="entry name" value="GLUTAMATE RECEPTOR 2-LIKE PROTEIN"/>
    <property type="match status" value="1"/>
</dbReference>
<dbReference type="Pfam" id="PF00060">
    <property type="entry name" value="Lig_chan"/>
    <property type="match status" value="1"/>
</dbReference>
<dbReference type="Gene3D" id="1.10.287.70">
    <property type="match status" value="1"/>
</dbReference>
<dbReference type="GO" id="GO:0015276">
    <property type="term" value="F:ligand-gated monoatomic ion channel activity"/>
    <property type="evidence" value="ECO:0007669"/>
    <property type="project" value="InterPro"/>
</dbReference>
<proteinExistence type="inferred from homology"/>
<protein>
    <submittedName>
        <fullName evidence="12">Uncharacterized protein</fullName>
    </submittedName>
</protein>
<dbReference type="InterPro" id="IPR057074">
    <property type="entry name" value="IR75A_N"/>
</dbReference>
<name>A0A2J7QJP1_9NEOP</name>
<feature type="domain" description="Ionotropic receptor 75a N-terminal" evidence="11">
    <location>
        <begin position="39"/>
        <end position="221"/>
    </location>
</feature>
<comment type="similarity">
    <text evidence="2">Belongs to the glutamate-gated ion channel (TC 1.A.10.1) family.</text>
</comment>
<dbReference type="EMBL" id="NEVH01013550">
    <property type="protein sequence ID" value="PNF28811.1"/>
    <property type="molecule type" value="Genomic_DNA"/>
</dbReference>